<accession>A0E3B7</accession>
<dbReference type="KEGG" id="ptm:GSPATT00022957001"/>
<dbReference type="AlphaFoldDB" id="A0E3B7"/>
<sequence length="230" mass="26582">MDDQNKLESLRTAIISGMIDFINKNQQENEEEDNIQDTQQNLQIIHAQVQTQLQINFSSPQNLIIILNKELIKLKGNKALTKHQKKFYKANYSQQLLENLSQTGQAKTPISLPSYVNPIIDNVDVLFYALKECLLRAQNRELLKTDSSVSAGLESLVGAFGQDQGCLKFRTIQVDYNKLTTDDYFRNQIYLNQNKKQLNITILRLIKFRSLQSIKGVLRFIKNNIKQSRY</sequence>
<dbReference type="HOGENOM" id="CLU_1206818_0_0_1"/>
<evidence type="ECO:0000313" key="2">
    <source>
        <dbReference type="Proteomes" id="UP000000600"/>
    </source>
</evidence>
<name>A0E3B7_PARTE</name>
<dbReference type="OMA" id="CLKFRTI"/>
<dbReference type="InParanoid" id="A0E3B7"/>
<organism evidence="1 2">
    <name type="scientific">Paramecium tetraurelia</name>
    <dbReference type="NCBI Taxonomy" id="5888"/>
    <lineage>
        <taxon>Eukaryota</taxon>
        <taxon>Sar</taxon>
        <taxon>Alveolata</taxon>
        <taxon>Ciliophora</taxon>
        <taxon>Intramacronucleata</taxon>
        <taxon>Oligohymenophorea</taxon>
        <taxon>Peniculida</taxon>
        <taxon>Parameciidae</taxon>
        <taxon>Paramecium</taxon>
    </lineage>
</organism>
<dbReference type="OrthoDB" id="304474at2759"/>
<dbReference type="RefSeq" id="XP_001457181.1">
    <property type="nucleotide sequence ID" value="XM_001457144.1"/>
</dbReference>
<protein>
    <submittedName>
        <fullName evidence="1">Uncharacterized protein</fullName>
    </submittedName>
</protein>
<evidence type="ECO:0000313" key="1">
    <source>
        <dbReference type="EMBL" id="CAK89784.1"/>
    </source>
</evidence>
<gene>
    <name evidence="1" type="ORF">GSPATT00022957001</name>
</gene>
<dbReference type="EMBL" id="CT868656">
    <property type="protein sequence ID" value="CAK89784.1"/>
    <property type="molecule type" value="Genomic_DNA"/>
</dbReference>
<dbReference type="GeneID" id="5042966"/>
<dbReference type="Proteomes" id="UP000000600">
    <property type="component" value="Unassembled WGS sequence"/>
</dbReference>
<reference evidence="1 2" key="1">
    <citation type="journal article" date="2006" name="Nature">
        <title>Global trends of whole-genome duplications revealed by the ciliate Paramecium tetraurelia.</title>
        <authorList>
            <consortium name="Genoscope"/>
            <person name="Aury J.-M."/>
            <person name="Jaillon O."/>
            <person name="Duret L."/>
            <person name="Noel B."/>
            <person name="Jubin C."/>
            <person name="Porcel B.M."/>
            <person name="Segurens B."/>
            <person name="Daubin V."/>
            <person name="Anthouard V."/>
            <person name="Aiach N."/>
            <person name="Arnaiz O."/>
            <person name="Billaut A."/>
            <person name="Beisson J."/>
            <person name="Blanc I."/>
            <person name="Bouhouche K."/>
            <person name="Camara F."/>
            <person name="Duharcourt S."/>
            <person name="Guigo R."/>
            <person name="Gogendeau D."/>
            <person name="Katinka M."/>
            <person name="Keller A.-M."/>
            <person name="Kissmehl R."/>
            <person name="Klotz C."/>
            <person name="Koll F."/>
            <person name="Le Moue A."/>
            <person name="Lepere C."/>
            <person name="Malinsky S."/>
            <person name="Nowacki M."/>
            <person name="Nowak J.K."/>
            <person name="Plattner H."/>
            <person name="Poulain J."/>
            <person name="Ruiz F."/>
            <person name="Serrano V."/>
            <person name="Zagulski M."/>
            <person name="Dessen P."/>
            <person name="Betermier M."/>
            <person name="Weissenbach J."/>
            <person name="Scarpelli C."/>
            <person name="Schachter V."/>
            <person name="Sperling L."/>
            <person name="Meyer E."/>
            <person name="Cohen J."/>
            <person name="Wincker P."/>
        </authorList>
    </citation>
    <scope>NUCLEOTIDE SEQUENCE [LARGE SCALE GENOMIC DNA]</scope>
    <source>
        <strain evidence="1 2">Stock d4-2</strain>
    </source>
</reference>
<proteinExistence type="predicted"/>
<keyword evidence="2" id="KW-1185">Reference proteome</keyword>